<dbReference type="AlphaFoldDB" id="A0A667XKS1"/>
<dbReference type="SUPFAM" id="SSF90257">
    <property type="entry name" value="Myosin rod fragments"/>
    <property type="match status" value="1"/>
</dbReference>
<sequence length="457" mass="52894">AAHREMSYGSDIYSSSSYRKIFGESPRYSSSPSSGRSFSSMPLENFDLTQSSVLNNEFKIIRTNEKEQMQGLNDRFAMFIEKVRNLEQQNKVLETELIALRQRHTEPSRLAELYQQEIRELRSQLEEVNGEKSQMMIERDNIEDDLQKLRGKYEDEFRAREEAEANLKAFKKDVDDATMVRLDLEKKVESLLDEINFLRKVHEEEVAELMEMIQASQVSVEMEVAKPDLTSALKEIRGQYESMASKNLQSAEEWYKSKFADLSEQATRSNEAIRASREELNEFRRQLQSKTIEIESLRGTNESLERQIREMEDRHNAEIGNYQDNMAQLENELRTTKSEMARHLREYQDLLNVKMALDIEIAAYRKLLEGEETRIGTGITYPSPSISSGGGQSYSYQTRVYTTSGKGSKKEGKEEDQQQIKSGGKMTQREVYEETVMTSKKMEKQQDAGDIPTNQKN</sequence>
<evidence type="ECO:0000313" key="8">
    <source>
        <dbReference type="Ensembl" id="ENSMMDP00005015792.1"/>
    </source>
</evidence>
<feature type="region of interest" description="Disordered" evidence="6">
    <location>
        <begin position="400"/>
        <end position="457"/>
    </location>
</feature>
<feature type="coiled-coil region" evidence="5">
    <location>
        <begin position="69"/>
        <end position="201"/>
    </location>
</feature>
<evidence type="ECO:0000256" key="6">
    <source>
        <dbReference type="SAM" id="MobiDB-lite"/>
    </source>
</evidence>
<dbReference type="Pfam" id="PF00038">
    <property type="entry name" value="Filament"/>
    <property type="match status" value="1"/>
</dbReference>
<dbReference type="GO" id="GO:0005882">
    <property type="term" value="C:intermediate filament"/>
    <property type="evidence" value="ECO:0007669"/>
    <property type="project" value="UniProtKB-KW"/>
</dbReference>
<dbReference type="PANTHER" id="PTHR45652:SF18">
    <property type="entry name" value="ALPHA-INTERNEXIN"/>
    <property type="match status" value="1"/>
</dbReference>
<evidence type="ECO:0000256" key="4">
    <source>
        <dbReference type="RuleBase" id="RU000685"/>
    </source>
</evidence>
<dbReference type="PRINTS" id="PR01248">
    <property type="entry name" value="TYPE1KERATIN"/>
</dbReference>
<proteinExistence type="inferred from homology"/>
<keyword evidence="9" id="KW-1185">Reference proteome</keyword>
<evidence type="ECO:0000256" key="3">
    <source>
        <dbReference type="ARBA" id="ARBA00061646"/>
    </source>
</evidence>
<protein>
    <submittedName>
        <fullName evidence="8">Internexin neuronal intermediate filament protein, alpha b</fullName>
    </submittedName>
</protein>
<dbReference type="FunFam" id="1.20.5.170:FF:000002">
    <property type="entry name" value="Type I keratin KA11"/>
    <property type="match status" value="1"/>
</dbReference>
<dbReference type="InterPro" id="IPR050405">
    <property type="entry name" value="Intermediate_filament"/>
</dbReference>
<dbReference type="GeneTree" id="ENSGT00940000154418"/>
<organism evidence="8 9">
    <name type="scientific">Myripristis murdjan</name>
    <name type="common">pinecone soldierfish</name>
    <dbReference type="NCBI Taxonomy" id="586833"/>
    <lineage>
        <taxon>Eukaryota</taxon>
        <taxon>Metazoa</taxon>
        <taxon>Chordata</taxon>
        <taxon>Craniata</taxon>
        <taxon>Vertebrata</taxon>
        <taxon>Euteleostomi</taxon>
        <taxon>Actinopterygii</taxon>
        <taxon>Neopterygii</taxon>
        <taxon>Teleostei</taxon>
        <taxon>Neoteleostei</taxon>
        <taxon>Acanthomorphata</taxon>
        <taxon>Holocentriformes</taxon>
        <taxon>Holocentridae</taxon>
        <taxon>Myripristis</taxon>
    </lineage>
</organism>
<keyword evidence="1 4" id="KW-0403">Intermediate filament</keyword>
<reference evidence="8" key="2">
    <citation type="submission" date="2025-08" db="UniProtKB">
        <authorList>
            <consortium name="Ensembl"/>
        </authorList>
    </citation>
    <scope>IDENTIFICATION</scope>
</reference>
<reference evidence="8" key="1">
    <citation type="submission" date="2019-06" db="EMBL/GenBank/DDBJ databases">
        <authorList>
            <consortium name="Wellcome Sanger Institute Data Sharing"/>
        </authorList>
    </citation>
    <scope>NUCLEOTIDE SEQUENCE [LARGE SCALE GENOMIC DNA]</scope>
</reference>
<dbReference type="Gene3D" id="1.20.5.170">
    <property type="match status" value="1"/>
</dbReference>
<dbReference type="InterPro" id="IPR039008">
    <property type="entry name" value="IF_rod_dom"/>
</dbReference>
<dbReference type="GO" id="GO:0005737">
    <property type="term" value="C:cytoplasm"/>
    <property type="evidence" value="ECO:0007669"/>
    <property type="project" value="TreeGrafter"/>
</dbReference>
<dbReference type="GO" id="GO:0099184">
    <property type="term" value="F:structural constituent of postsynaptic intermediate filament cytoskeleton"/>
    <property type="evidence" value="ECO:0007669"/>
    <property type="project" value="TreeGrafter"/>
</dbReference>
<feature type="compositionally biased region" description="Basic and acidic residues" evidence="6">
    <location>
        <begin position="408"/>
        <end position="418"/>
    </location>
</feature>
<dbReference type="SMART" id="SM01391">
    <property type="entry name" value="Filament"/>
    <property type="match status" value="1"/>
</dbReference>
<keyword evidence="2 5" id="KW-0175">Coiled coil</keyword>
<gene>
    <name evidence="8" type="primary">INA</name>
    <name evidence="8" type="synonym">inab</name>
</gene>
<evidence type="ECO:0000313" key="9">
    <source>
        <dbReference type="Proteomes" id="UP000472263"/>
    </source>
</evidence>
<feature type="domain" description="IF rod" evidence="7">
    <location>
        <begin position="65"/>
        <end position="375"/>
    </location>
</feature>
<dbReference type="SUPFAM" id="SSF64593">
    <property type="entry name" value="Intermediate filament protein, coiled coil region"/>
    <property type="match status" value="2"/>
</dbReference>
<evidence type="ECO:0000256" key="2">
    <source>
        <dbReference type="ARBA" id="ARBA00023054"/>
    </source>
</evidence>
<evidence type="ECO:0000256" key="5">
    <source>
        <dbReference type="SAM" id="Coils"/>
    </source>
</evidence>
<feature type="coiled-coil region" evidence="5">
    <location>
        <begin position="266"/>
        <end position="346"/>
    </location>
</feature>
<dbReference type="PANTHER" id="PTHR45652">
    <property type="entry name" value="GLIAL FIBRILLARY ACIDIC PROTEIN"/>
    <property type="match status" value="1"/>
</dbReference>
<dbReference type="GO" id="GO:0099160">
    <property type="term" value="C:postsynaptic intermediate filament cytoskeleton"/>
    <property type="evidence" value="ECO:0007669"/>
    <property type="project" value="TreeGrafter"/>
</dbReference>
<dbReference type="FunFam" id="1.20.5.500:FF:000001">
    <property type="entry name" value="Type II keratin 23"/>
    <property type="match status" value="1"/>
</dbReference>
<comment type="similarity">
    <text evidence="3 4">Belongs to the intermediate filament family.</text>
</comment>
<name>A0A667XKS1_9TELE</name>
<dbReference type="Gene3D" id="1.20.5.500">
    <property type="entry name" value="Single helix bin"/>
    <property type="match status" value="1"/>
</dbReference>
<dbReference type="InterPro" id="IPR018039">
    <property type="entry name" value="IF_conserved"/>
</dbReference>
<dbReference type="PROSITE" id="PS00226">
    <property type="entry name" value="IF_ROD_1"/>
    <property type="match status" value="1"/>
</dbReference>
<dbReference type="GO" id="GO:0045109">
    <property type="term" value="P:intermediate filament organization"/>
    <property type="evidence" value="ECO:0007669"/>
    <property type="project" value="TreeGrafter"/>
</dbReference>
<dbReference type="InterPro" id="IPR002957">
    <property type="entry name" value="Keratin_I"/>
</dbReference>
<evidence type="ECO:0000259" key="7">
    <source>
        <dbReference type="PROSITE" id="PS51842"/>
    </source>
</evidence>
<dbReference type="Gene3D" id="1.20.5.1160">
    <property type="entry name" value="Vasodilator-stimulated phosphoprotein"/>
    <property type="match status" value="1"/>
</dbReference>
<reference evidence="8" key="3">
    <citation type="submission" date="2025-09" db="UniProtKB">
        <authorList>
            <consortium name="Ensembl"/>
        </authorList>
    </citation>
    <scope>IDENTIFICATION</scope>
</reference>
<dbReference type="InterPro" id="IPR006821">
    <property type="entry name" value="Intermed_filament_DNA-bd"/>
</dbReference>
<accession>A0A667XKS1</accession>
<dbReference type="Proteomes" id="UP000472263">
    <property type="component" value="Chromosome 1"/>
</dbReference>
<dbReference type="Ensembl" id="ENSMMDT00005016209.1">
    <property type="protein sequence ID" value="ENSMMDP00005015792.1"/>
    <property type="gene ID" value="ENSMMDG00005007875.1"/>
</dbReference>
<dbReference type="Pfam" id="PF04732">
    <property type="entry name" value="Filament_head"/>
    <property type="match status" value="1"/>
</dbReference>
<dbReference type="FunFam" id="1.20.5.1160:FF:000001">
    <property type="entry name" value="Keratin type II"/>
    <property type="match status" value="1"/>
</dbReference>
<evidence type="ECO:0000256" key="1">
    <source>
        <dbReference type="ARBA" id="ARBA00022754"/>
    </source>
</evidence>
<dbReference type="PROSITE" id="PS51842">
    <property type="entry name" value="IF_ROD_2"/>
    <property type="match status" value="1"/>
</dbReference>